<dbReference type="EMBL" id="QWDM01000001">
    <property type="protein sequence ID" value="RUT72145.1"/>
    <property type="molecule type" value="Genomic_DNA"/>
</dbReference>
<organism evidence="3 4">
    <name type="scientific">Flavobacterium cupreum</name>
    <dbReference type="NCBI Taxonomy" id="2133766"/>
    <lineage>
        <taxon>Bacteria</taxon>
        <taxon>Pseudomonadati</taxon>
        <taxon>Bacteroidota</taxon>
        <taxon>Flavobacteriia</taxon>
        <taxon>Flavobacteriales</taxon>
        <taxon>Flavobacteriaceae</taxon>
        <taxon>Flavobacterium</taxon>
    </lineage>
</organism>
<evidence type="ECO:0000256" key="1">
    <source>
        <dbReference type="ARBA" id="ARBA00022801"/>
    </source>
</evidence>
<dbReference type="RefSeq" id="WP_127336441.1">
    <property type="nucleotide sequence ID" value="NZ_QWDM01000001.1"/>
</dbReference>
<dbReference type="InterPro" id="IPR029058">
    <property type="entry name" value="AB_hydrolase_fold"/>
</dbReference>
<dbReference type="GO" id="GO:0004301">
    <property type="term" value="F:epoxide hydrolase activity"/>
    <property type="evidence" value="ECO:0007669"/>
    <property type="project" value="TreeGrafter"/>
</dbReference>
<gene>
    <name evidence="3" type="ORF">D0817_00555</name>
</gene>
<keyword evidence="4" id="KW-1185">Reference proteome</keyword>
<dbReference type="InterPro" id="IPR000073">
    <property type="entry name" value="AB_hydrolase_1"/>
</dbReference>
<evidence type="ECO:0000313" key="4">
    <source>
        <dbReference type="Proteomes" id="UP000288102"/>
    </source>
</evidence>
<protein>
    <submittedName>
        <fullName evidence="3">Alpha/beta hydrolase</fullName>
    </submittedName>
</protein>
<dbReference type="PANTHER" id="PTHR42977">
    <property type="entry name" value="HYDROLASE-RELATED"/>
    <property type="match status" value="1"/>
</dbReference>
<dbReference type="Pfam" id="PF00561">
    <property type="entry name" value="Abhydrolase_1"/>
    <property type="match status" value="1"/>
</dbReference>
<accession>A0A434ACR4</accession>
<dbReference type="SUPFAM" id="SSF53474">
    <property type="entry name" value="alpha/beta-Hydrolases"/>
    <property type="match status" value="1"/>
</dbReference>
<evidence type="ECO:0000259" key="2">
    <source>
        <dbReference type="Pfam" id="PF00561"/>
    </source>
</evidence>
<evidence type="ECO:0000313" key="3">
    <source>
        <dbReference type="EMBL" id="RUT72145.1"/>
    </source>
</evidence>
<dbReference type="PANTHER" id="PTHR42977:SF3">
    <property type="entry name" value="AB HYDROLASE-1 DOMAIN-CONTAINING PROTEIN"/>
    <property type="match status" value="1"/>
</dbReference>
<dbReference type="OrthoDB" id="9773293at2"/>
<dbReference type="Gene3D" id="3.40.50.1820">
    <property type="entry name" value="alpha/beta hydrolase"/>
    <property type="match status" value="1"/>
</dbReference>
<sequence>MTTKINFDSQEIDYTVYYQYINVEGIKIGYREAGLSNQNVLFLLHGYPSSSVMFKIIIPILAKHFRVIAVDMPAFGFSDVPSADNFDYTFENYARFISAFMLKLDIGKASFYLFDYGAPILMRCIAQNPEMVKMLIFQNGNIYMEGVGDKLKEIKKLYDANTAESALQVNNYFELDYTKWEYMNGVQNEKRIMPETYLLDQFLLEREGVKAIQINLKRDYKTNIELYSLWQETLIKLQPPTLIVWGENDEFFKREGAELLHRDISNSKLVFYPTGHFALEEFGQEIASEIIAFWELNFKNQ</sequence>
<dbReference type="PRINTS" id="PR00111">
    <property type="entry name" value="ABHYDROLASE"/>
</dbReference>
<feature type="domain" description="AB hydrolase-1" evidence="2">
    <location>
        <begin position="40"/>
        <end position="281"/>
    </location>
</feature>
<name>A0A434ACR4_9FLAO</name>
<reference evidence="4" key="1">
    <citation type="journal article" date="2019" name="Syst. Appl. Microbiol.">
        <title>Flavobacterium circumlabens sp. nov. and Flavobacterium cupreum sp. nov., two psychrotrophic species isolated from Antarctic environmental samples.</title>
        <authorList>
            <person name="Kralova S."/>
            <person name="Busse H.-J."/>
            <person name="Svec P."/>
            <person name="Maslanova I."/>
            <person name="Stankova E."/>
            <person name="Bartak M."/>
            <person name="Sedlacek I."/>
        </authorList>
    </citation>
    <scope>NUCLEOTIDE SEQUENCE [LARGE SCALE GENOMIC DNA]</scope>
    <source>
        <strain evidence="4">CCM 8825</strain>
    </source>
</reference>
<keyword evidence="1 3" id="KW-0378">Hydrolase</keyword>
<proteinExistence type="predicted"/>
<dbReference type="Proteomes" id="UP000288102">
    <property type="component" value="Unassembled WGS sequence"/>
</dbReference>
<comment type="caution">
    <text evidence="3">The sequence shown here is derived from an EMBL/GenBank/DDBJ whole genome shotgun (WGS) entry which is preliminary data.</text>
</comment>
<dbReference type="AlphaFoldDB" id="A0A434ACR4"/>
<dbReference type="InterPro" id="IPR051340">
    <property type="entry name" value="Haloalkane_dehalogenase"/>
</dbReference>